<dbReference type="InterPro" id="IPR011712">
    <property type="entry name" value="Sig_transdc_His_kin_sub3_dim/P"/>
</dbReference>
<dbReference type="GO" id="GO:0016020">
    <property type="term" value="C:membrane"/>
    <property type="evidence" value="ECO:0007669"/>
    <property type="project" value="InterPro"/>
</dbReference>
<evidence type="ECO:0000256" key="5">
    <source>
        <dbReference type="SAM" id="Phobius"/>
    </source>
</evidence>
<keyword evidence="5" id="KW-1133">Transmembrane helix</keyword>
<dbReference type="InterPro" id="IPR050482">
    <property type="entry name" value="Sensor_HK_TwoCompSys"/>
</dbReference>
<dbReference type="Proteomes" id="UP001180729">
    <property type="component" value="Unassembled WGS sequence"/>
</dbReference>
<dbReference type="SUPFAM" id="SSF55874">
    <property type="entry name" value="ATPase domain of HSP90 chaperone/DNA topoisomerase II/histidine kinase"/>
    <property type="match status" value="1"/>
</dbReference>
<accession>A0AAE4K0U2</accession>
<evidence type="ECO:0000313" key="8">
    <source>
        <dbReference type="Proteomes" id="UP001180729"/>
    </source>
</evidence>
<keyword evidence="1" id="KW-0808">Transferase</keyword>
<keyword evidence="5" id="KW-0472">Membrane</keyword>
<feature type="region of interest" description="Disordered" evidence="4">
    <location>
        <begin position="391"/>
        <end position="430"/>
    </location>
</feature>
<feature type="region of interest" description="Disordered" evidence="4">
    <location>
        <begin position="1"/>
        <end position="49"/>
    </location>
</feature>
<dbReference type="InterPro" id="IPR036890">
    <property type="entry name" value="HATPase_C_sf"/>
</dbReference>
<gene>
    <name evidence="7" type="ORF">RMW62_04610</name>
</gene>
<dbReference type="PANTHER" id="PTHR24421:SF63">
    <property type="entry name" value="SENSOR HISTIDINE KINASE DESK"/>
    <property type="match status" value="1"/>
</dbReference>
<feature type="transmembrane region" description="Helical" evidence="5">
    <location>
        <begin position="59"/>
        <end position="78"/>
    </location>
</feature>
<organism evidence="7 8">
    <name type="scientific">Actinomyces oris</name>
    <dbReference type="NCBI Taxonomy" id="544580"/>
    <lineage>
        <taxon>Bacteria</taxon>
        <taxon>Bacillati</taxon>
        <taxon>Actinomycetota</taxon>
        <taxon>Actinomycetes</taxon>
        <taxon>Actinomycetales</taxon>
        <taxon>Actinomycetaceae</taxon>
        <taxon>Actinomyces</taxon>
    </lineage>
</organism>
<reference evidence="7" key="1">
    <citation type="submission" date="2022-06" db="EMBL/GenBank/DDBJ databases">
        <title>Draft Genome Sequences of Three Actinomyces oris Strains, Isolated from Healthy Human Feces.</title>
        <authorList>
            <person name="Ye Y."/>
            <person name="Liu C."/>
            <person name="Zhao J."/>
            <person name="Xu J."/>
            <person name="Huang H."/>
            <person name="Wang B."/>
            <person name="Wei J."/>
            <person name="Jing X."/>
        </authorList>
    </citation>
    <scope>NUCLEOTIDE SEQUENCE</scope>
    <source>
        <strain evidence="7">CNGBCC1803368</strain>
    </source>
</reference>
<comment type="caution">
    <text evidence="7">The sequence shown here is derived from an EMBL/GenBank/DDBJ whole genome shotgun (WGS) entry which is preliminary data.</text>
</comment>
<keyword evidence="3" id="KW-0902">Two-component regulatory system</keyword>
<evidence type="ECO:0000313" key="7">
    <source>
        <dbReference type="EMBL" id="MDT0248360.1"/>
    </source>
</evidence>
<keyword evidence="2 7" id="KW-0418">Kinase</keyword>
<evidence type="ECO:0000256" key="3">
    <source>
        <dbReference type="ARBA" id="ARBA00023012"/>
    </source>
</evidence>
<dbReference type="EMBL" id="JAMZMH010000004">
    <property type="protein sequence ID" value="MDT0248360.1"/>
    <property type="molecule type" value="Genomic_DNA"/>
</dbReference>
<dbReference type="Gene3D" id="3.30.565.10">
    <property type="entry name" value="Histidine kinase-like ATPase, C-terminal domain"/>
    <property type="match status" value="1"/>
</dbReference>
<evidence type="ECO:0000256" key="2">
    <source>
        <dbReference type="ARBA" id="ARBA00022777"/>
    </source>
</evidence>
<evidence type="ECO:0000256" key="4">
    <source>
        <dbReference type="SAM" id="MobiDB-lite"/>
    </source>
</evidence>
<dbReference type="Pfam" id="PF07730">
    <property type="entry name" value="HisKA_3"/>
    <property type="match status" value="1"/>
</dbReference>
<feature type="compositionally biased region" description="Polar residues" evidence="4">
    <location>
        <begin position="393"/>
        <end position="404"/>
    </location>
</feature>
<evidence type="ECO:0000259" key="6">
    <source>
        <dbReference type="Pfam" id="PF07730"/>
    </source>
</evidence>
<keyword evidence="5" id="KW-0812">Transmembrane</keyword>
<dbReference type="Gene3D" id="1.20.5.1930">
    <property type="match status" value="1"/>
</dbReference>
<feature type="transmembrane region" description="Helical" evidence="5">
    <location>
        <begin position="135"/>
        <end position="162"/>
    </location>
</feature>
<feature type="compositionally biased region" description="Low complexity" evidence="4">
    <location>
        <begin position="405"/>
        <end position="423"/>
    </location>
</feature>
<evidence type="ECO:0000256" key="1">
    <source>
        <dbReference type="ARBA" id="ARBA00022679"/>
    </source>
</evidence>
<dbReference type="AlphaFoldDB" id="A0AAE4K0U2"/>
<feature type="transmembrane region" description="Helical" evidence="5">
    <location>
        <begin position="84"/>
        <end position="104"/>
    </location>
</feature>
<name>A0AAE4K0U2_9ACTO</name>
<dbReference type="PANTHER" id="PTHR24421">
    <property type="entry name" value="NITRATE/NITRITE SENSOR PROTEIN NARX-RELATED"/>
    <property type="match status" value="1"/>
</dbReference>
<feature type="domain" description="Signal transduction histidine kinase subgroup 3 dimerisation and phosphoacceptor" evidence="6">
    <location>
        <begin position="233"/>
        <end position="298"/>
    </location>
</feature>
<dbReference type="GO" id="GO:0000155">
    <property type="term" value="F:phosphorelay sensor kinase activity"/>
    <property type="evidence" value="ECO:0007669"/>
    <property type="project" value="InterPro"/>
</dbReference>
<proteinExistence type="predicted"/>
<dbReference type="CDD" id="cd16917">
    <property type="entry name" value="HATPase_UhpB-NarQ-NarX-like"/>
    <property type="match status" value="1"/>
</dbReference>
<sequence length="430" mass="46834">MDTHLRAAGDRGTTSGNQAPVRPEMTMPQPLRDSADLTASSSGTGRSRSRPWHRYRRHIVWDATVWVLFLALPIIQLLLGSFAWWQRLLGLTGVLGFIAGYVWAFSTPDDRASRVGVPSTDLPTRVLLRELAIQGFFTVLTLPALGWWTICFFPFFCSLILFSTTLRQGIPTVVMATGLLVAASLLWNTHPESHWQVLGISLTEIPIVIARIALELQERRTAAERELALVSQREALGRDVHDILGHSLTVLTLKAEVARRLIERDPDAASRELDEVITLARGALADVRSTVTRLRSPDLASQMEATRTALSAARIRVEVTGSAQDIPERQRALMAWALREATTNVVRHSQAATVAVHLEPGLLRVSDDGVGLTGDQPGNGLEGLRARCEQDGGSLTMTSPLTPRTDSSGAGTTDTAGVTTGGTRLEVRLP</sequence>
<dbReference type="GO" id="GO:0046983">
    <property type="term" value="F:protein dimerization activity"/>
    <property type="evidence" value="ECO:0007669"/>
    <property type="project" value="InterPro"/>
</dbReference>
<protein>
    <submittedName>
        <fullName evidence="7">Histidine kinase</fullName>
    </submittedName>
</protein>